<dbReference type="GO" id="GO:0005774">
    <property type="term" value="C:vacuolar membrane"/>
    <property type="evidence" value="ECO:0007669"/>
    <property type="project" value="UniProtKB-SubCell"/>
</dbReference>
<accession>A0A9Q0AR26</accession>
<dbReference type="CDD" id="cd14474">
    <property type="entry name" value="SPX_YDR089W"/>
    <property type="match status" value="1"/>
</dbReference>
<feature type="region of interest" description="Disordered" evidence="6">
    <location>
        <begin position="195"/>
        <end position="255"/>
    </location>
</feature>
<comment type="subcellular location">
    <subcellularLocation>
        <location evidence="1">Vacuole membrane</location>
        <topology evidence="1">Multi-pass membrane protein</topology>
    </subcellularLocation>
</comment>
<evidence type="ECO:0000256" key="2">
    <source>
        <dbReference type="ARBA" id="ARBA00022554"/>
    </source>
</evidence>
<keyword evidence="10" id="KW-1185">Reference proteome</keyword>
<evidence type="ECO:0000313" key="9">
    <source>
        <dbReference type="EMBL" id="KAI1875205.1"/>
    </source>
</evidence>
<gene>
    <name evidence="9" type="ORF">JX265_004263</name>
</gene>
<feature type="transmembrane region" description="Helical" evidence="7">
    <location>
        <begin position="404"/>
        <end position="426"/>
    </location>
</feature>
<evidence type="ECO:0000313" key="10">
    <source>
        <dbReference type="Proteomes" id="UP000829685"/>
    </source>
</evidence>
<organism evidence="9 10">
    <name type="scientific">Neoarthrinium moseri</name>
    <dbReference type="NCBI Taxonomy" id="1658444"/>
    <lineage>
        <taxon>Eukaryota</taxon>
        <taxon>Fungi</taxon>
        <taxon>Dikarya</taxon>
        <taxon>Ascomycota</taxon>
        <taxon>Pezizomycotina</taxon>
        <taxon>Sordariomycetes</taxon>
        <taxon>Xylariomycetidae</taxon>
        <taxon>Amphisphaeriales</taxon>
        <taxon>Apiosporaceae</taxon>
        <taxon>Neoarthrinium</taxon>
    </lineage>
</organism>
<name>A0A9Q0AR26_9PEZI</name>
<evidence type="ECO:0000256" key="5">
    <source>
        <dbReference type="ARBA" id="ARBA00023136"/>
    </source>
</evidence>
<keyword evidence="2" id="KW-0926">Vacuole</keyword>
<dbReference type="PANTHER" id="PTHR46140">
    <property type="entry name" value="VACUOLAR TRANSPORTER CHAPERONE 1-RELATED"/>
    <property type="match status" value="1"/>
</dbReference>
<feature type="domain" description="SPX" evidence="8">
    <location>
        <begin position="1"/>
        <end position="161"/>
    </location>
</feature>
<evidence type="ECO:0000259" key="8">
    <source>
        <dbReference type="PROSITE" id="PS51382"/>
    </source>
</evidence>
<reference evidence="9" key="1">
    <citation type="submission" date="2021-03" db="EMBL/GenBank/DDBJ databases">
        <title>Revisited historic fungal species revealed as producer of novel bioactive compounds through whole genome sequencing and comparative genomics.</title>
        <authorList>
            <person name="Vignolle G.A."/>
            <person name="Hochenegger N."/>
            <person name="Mach R.L."/>
            <person name="Mach-Aigner A.R."/>
            <person name="Javad Rahimi M."/>
            <person name="Salim K.A."/>
            <person name="Chan C.M."/>
            <person name="Lim L.B.L."/>
            <person name="Cai F."/>
            <person name="Druzhinina I.S."/>
            <person name="U'Ren J.M."/>
            <person name="Derntl C."/>
        </authorList>
    </citation>
    <scope>NUCLEOTIDE SEQUENCE</scope>
    <source>
        <strain evidence="9">TUCIM 5799</strain>
    </source>
</reference>
<dbReference type="PROSITE" id="PS51382">
    <property type="entry name" value="SPX"/>
    <property type="match status" value="1"/>
</dbReference>
<keyword evidence="4 7" id="KW-1133">Transmembrane helix</keyword>
<dbReference type="GO" id="GO:0006799">
    <property type="term" value="P:polyphosphate biosynthetic process"/>
    <property type="evidence" value="ECO:0007669"/>
    <property type="project" value="UniProtKB-ARBA"/>
</dbReference>
<sequence length="465" mass="51842">MKYGDYFEAESVPRWSLHNIDYNSLKHLIRLHTTKGQATAIAIPGQVDHALERFENDFYQELCRQHDRVGLFVASKADEISRRLKGTSGLINTLILRCAGGRGVTPKRQRRFLKYQQDVVECGDDIRDLQRFVRAQVEAFRKIMKKYKKWTGSTTLTARFTDNVLCNYKSFTKRDFHPLQLQYRDILTTIQAASPGIASPVERPGSSDAMPDAQPRGSRRSSLQHSRLSSQTRQSRHIQVQEPAPQGWNEYDNGSEAGDEYYIELDPDDSGAFPGLETMKNVLGAPVRSIRGLFSRSSGKDAERQPLMNGSQGMDYFSARPSTQATDTEATEDEDASSAEFPVYGFAAHYAALPSIEEQRVERFKETVLHRSIVLSYVGAIILTVIAGVLVATGRHRLRLEVDAGVILAVVASLFAGCMGLGAMLYRQDSLSFLYQAAVWMTFVAVCLLNGMLLILVVGSNGLTP</sequence>
<proteinExistence type="predicted"/>
<protein>
    <recommendedName>
        <fullName evidence="8">SPX domain-containing protein</fullName>
    </recommendedName>
</protein>
<dbReference type="EMBL" id="JAFIMR010000008">
    <property type="protein sequence ID" value="KAI1875205.1"/>
    <property type="molecule type" value="Genomic_DNA"/>
</dbReference>
<evidence type="ECO:0000256" key="3">
    <source>
        <dbReference type="ARBA" id="ARBA00022692"/>
    </source>
</evidence>
<evidence type="ECO:0000256" key="1">
    <source>
        <dbReference type="ARBA" id="ARBA00004128"/>
    </source>
</evidence>
<evidence type="ECO:0000256" key="4">
    <source>
        <dbReference type="ARBA" id="ARBA00022989"/>
    </source>
</evidence>
<feature type="transmembrane region" description="Helical" evidence="7">
    <location>
        <begin position="438"/>
        <end position="459"/>
    </location>
</feature>
<comment type="caution">
    <text evidence="9">The sequence shown here is derived from an EMBL/GenBank/DDBJ whole genome shotgun (WGS) entry which is preliminary data.</text>
</comment>
<evidence type="ECO:0000256" key="7">
    <source>
        <dbReference type="SAM" id="Phobius"/>
    </source>
</evidence>
<dbReference type="OrthoDB" id="5588846at2759"/>
<keyword evidence="3 7" id="KW-0812">Transmembrane</keyword>
<keyword evidence="5 7" id="KW-0472">Membrane</keyword>
<dbReference type="InterPro" id="IPR004331">
    <property type="entry name" value="SPX_dom"/>
</dbReference>
<evidence type="ECO:0000256" key="6">
    <source>
        <dbReference type="SAM" id="MobiDB-lite"/>
    </source>
</evidence>
<feature type="region of interest" description="Disordered" evidence="6">
    <location>
        <begin position="296"/>
        <end position="336"/>
    </location>
</feature>
<feature type="transmembrane region" description="Helical" evidence="7">
    <location>
        <begin position="373"/>
        <end position="392"/>
    </location>
</feature>
<dbReference type="Proteomes" id="UP000829685">
    <property type="component" value="Unassembled WGS sequence"/>
</dbReference>
<dbReference type="PANTHER" id="PTHR46140:SF1">
    <property type="entry name" value="VACUOLAR TRANSPORTER CHAPERONE COMPLEX SUBUNIT 4-RELATED"/>
    <property type="match status" value="1"/>
</dbReference>
<dbReference type="AlphaFoldDB" id="A0A9Q0AR26"/>
<feature type="compositionally biased region" description="Low complexity" evidence="6">
    <location>
        <begin position="220"/>
        <end position="233"/>
    </location>
</feature>
<dbReference type="InterPro" id="IPR051572">
    <property type="entry name" value="VTC_Complex_Subunit"/>
</dbReference>